<sequence>MADRSKKESTPPPLLLMPAGGGLTLTPPEQPNFLMPVVQSGPALLDPDERRPSNREEAEADSFVGQSSPPQGQPLPGQPTNYFQSSGSPGYDPFAQVGPGQPPVSTSAAPYVPAQISAPASNMLPPMSQSPIPPSAAVPPPSQSPAGGGNIYRQKGSRLQYAPPPTGLGAPTLPPSTFAQLPPSGGPQPPTAMVPPMTSSAMPPFPPTAQGPPPPTAAVPPMSGAGPSPAVGQDASAYTGGLYYTPVRHHWCFRQDQGEVEVWRPFSVIDSSRLEMAFSTGLQENPSNTMVLTNGGRYDVNVGSRVRTPVYWTEEPKAVKRCSWFYKREGDNRYIPYEEEFSTRLEDEYRKAMETGGWHRRLEFPGNIIIVMHNANVIVQFPASAMPDEWGNVQSQNIYSMTGDQMRPRVVKRGVDDFATIEYGEREEVDHLVFFVPGIEDMSDVKGKSVEAFVDDFRSNTLNLMQSHFTQAFQAKSVNRVEFLPVVWTQALNNGASGAKEQVGSVTLPSTSKLRHFINNTLVDTLFYTSPLYCQRVCETVGSEMNRMFHIFLERNQSFSGDVSVAGHSLGSVILFDLLINQRLPGESQLAPTDLVAPSDVVPDVSAVSQALNGDVSATEDKEEEELTLEALLSRVGLQDKATLFQEEQMDVESLIMCSEQDLKDIGLPMGPRKKLLGLLKEEQERKQTSQKEKAERKMKEEIERKQAELRIAAEAAKSVSLANEGNQVTAKYIQGHYGAGQLKVSYPQLDFTPSALFALGSPIPVFLSLRGVQEIGEFFQLPTCPRVYNIFHPFDPMAYRMEPLIRSNTSTVKPVQVPHYKGRKRLHLEFKEAVTRYGTDIKQKLIDSFKSTWNSINDFAKAHTTGGKATTMENEVQSGMKEMMSHIAQQHSEDDKASVSSMAEEEIHMGQLNEGQRVDYVLQEGPLESFNDYLFALASHSCYWESEDTALLVLREIYSPLGIRPQMPGEDSGKSSRESSLPPRHPAGPPPPSTPKAGLPPAPSAFQTPPHSSFQPPLMPFQNNGLQPGGPNPGSAFHTPSPMQPPPAGPPPTMFSPMGTPPTAGPGGMRKSPYVAPDFSNLPSNMGASPTGPPPMGPAAAGGYRRMPPPQ</sequence>
<dbReference type="PROSITE" id="PS51043">
    <property type="entry name" value="DDHD"/>
    <property type="match status" value="1"/>
</dbReference>
<dbReference type="GeneID" id="101851124"/>
<feature type="compositionally biased region" description="Pro residues" evidence="3">
    <location>
        <begin position="203"/>
        <end position="218"/>
    </location>
</feature>
<evidence type="ECO:0000259" key="5">
    <source>
        <dbReference type="PROSITE" id="PS51043"/>
    </source>
</evidence>
<dbReference type="Pfam" id="PF23464">
    <property type="entry name" value="WWE_3"/>
    <property type="match status" value="1"/>
</dbReference>
<feature type="compositionally biased region" description="Pro residues" evidence="3">
    <location>
        <begin position="1043"/>
        <end position="1065"/>
    </location>
</feature>
<evidence type="ECO:0000256" key="2">
    <source>
        <dbReference type="SAM" id="Coils"/>
    </source>
</evidence>
<dbReference type="InterPro" id="IPR057825">
    <property type="entry name" value="WWE_SEC23-DDH2"/>
</dbReference>
<dbReference type="SMART" id="SM01127">
    <property type="entry name" value="DDHD"/>
    <property type="match status" value="1"/>
</dbReference>
<organism evidence="6 7">
    <name type="scientific">Aplysia californica</name>
    <name type="common">California sea hare</name>
    <dbReference type="NCBI Taxonomy" id="6500"/>
    <lineage>
        <taxon>Eukaryota</taxon>
        <taxon>Metazoa</taxon>
        <taxon>Spiralia</taxon>
        <taxon>Lophotrochozoa</taxon>
        <taxon>Mollusca</taxon>
        <taxon>Gastropoda</taxon>
        <taxon>Heterobranchia</taxon>
        <taxon>Euthyneura</taxon>
        <taxon>Tectipleura</taxon>
        <taxon>Aplysiida</taxon>
        <taxon>Aplysioidea</taxon>
        <taxon>Aplysiidae</taxon>
        <taxon>Aplysia</taxon>
    </lineage>
</organism>
<evidence type="ECO:0000313" key="7">
    <source>
        <dbReference type="RefSeq" id="XP_005097688.1"/>
    </source>
</evidence>
<dbReference type="Pfam" id="PF02825">
    <property type="entry name" value="WWE"/>
    <property type="match status" value="1"/>
</dbReference>
<feature type="compositionally biased region" description="Pro residues" evidence="3">
    <location>
        <begin position="131"/>
        <end position="143"/>
    </location>
</feature>
<protein>
    <submittedName>
        <fullName evidence="7">Phospholipase DDHD2 isoform X1</fullName>
    </submittedName>
</protein>
<feature type="compositionally biased region" description="Pro residues" evidence="3">
    <location>
        <begin position="984"/>
        <end position="1004"/>
    </location>
</feature>
<dbReference type="SUPFAM" id="SSF117839">
    <property type="entry name" value="WWE domain"/>
    <property type="match status" value="1"/>
</dbReference>
<feature type="compositionally biased region" description="Basic and acidic residues" evidence="3">
    <location>
        <begin position="47"/>
        <end position="57"/>
    </location>
</feature>
<dbReference type="InterPro" id="IPR013761">
    <property type="entry name" value="SAM/pointed_sf"/>
</dbReference>
<dbReference type="InterPro" id="IPR037197">
    <property type="entry name" value="WWE_dom_sf"/>
</dbReference>
<proteinExistence type="inferred from homology"/>
<feature type="coiled-coil region" evidence="2">
    <location>
        <begin position="673"/>
        <end position="720"/>
    </location>
</feature>
<dbReference type="PANTHER" id="PTHR23509">
    <property type="entry name" value="PA-PL1 PHOSPHOLIPASE FAMILY"/>
    <property type="match status" value="1"/>
</dbReference>
<dbReference type="PROSITE" id="PS50918">
    <property type="entry name" value="WWE"/>
    <property type="match status" value="1"/>
</dbReference>
<dbReference type="Gene3D" id="1.10.150.50">
    <property type="entry name" value="Transcription Factor, Ets-1"/>
    <property type="match status" value="1"/>
</dbReference>
<dbReference type="Proteomes" id="UP000694888">
    <property type="component" value="Unplaced"/>
</dbReference>
<dbReference type="RefSeq" id="XP_005097688.1">
    <property type="nucleotide sequence ID" value="XM_005097631.3"/>
</dbReference>
<comment type="similarity">
    <text evidence="1">Belongs to the PA-PLA1 family.</text>
</comment>
<evidence type="ECO:0000256" key="1">
    <source>
        <dbReference type="ARBA" id="ARBA00038464"/>
    </source>
</evidence>
<evidence type="ECO:0000256" key="3">
    <source>
        <dbReference type="SAM" id="MobiDB-lite"/>
    </source>
</evidence>
<feature type="compositionally biased region" description="Pro residues" evidence="3">
    <location>
        <begin position="184"/>
        <end position="193"/>
    </location>
</feature>
<dbReference type="InterPro" id="IPR004177">
    <property type="entry name" value="DDHD_dom"/>
</dbReference>
<dbReference type="InterPro" id="IPR058055">
    <property type="entry name" value="PA-PLA1"/>
</dbReference>
<accession>A0ABM0JNA2</accession>
<name>A0ABM0JNA2_APLCA</name>
<dbReference type="Pfam" id="PF02862">
    <property type="entry name" value="DDHD"/>
    <property type="match status" value="1"/>
</dbReference>
<dbReference type="InterPro" id="IPR004170">
    <property type="entry name" value="WWE_dom"/>
</dbReference>
<feature type="compositionally biased region" description="Low complexity" evidence="3">
    <location>
        <begin position="1099"/>
        <end position="1112"/>
    </location>
</feature>
<gene>
    <name evidence="7" type="primary">LOC101851124</name>
</gene>
<dbReference type="SUPFAM" id="SSF47769">
    <property type="entry name" value="SAM/Pointed domain"/>
    <property type="match status" value="1"/>
</dbReference>
<reference evidence="7" key="1">
    <citation type="submission" date="2025-08" db="UniProtKB">
        <authorList>
            <consortium name="RefSeq"/>
        </authorList>
    </citation>
    <scope>IDENTIFICATION</scope>
</reference>
<feature type="region of interest" description="Disordered" evidence="3">
    <location>
        <begin position="1"/>
        <end position="233"/>
    </location>
</feature>
<evidence type="ECO:0000313" key="6">
    <source>
        <dbReference type="Proteomes" id="UP000694888"/>
    </source>
</evidence>
<feature type="compositionally biased region" description="Polar residues" evidence="3">
    <location>
        <begin position="1006"/>
        <end position="1016"/>
    </location>
</feature>
<evidence type="ECO:0000259" key="4">
    <source>
        <dbReference type="PROSITE" id="PS50918"/>
    </source>
</evidence>
<dbReference type="PANTHER" id="PTHR23509:SF10">
    <property type="entry name" value="LD21067P"/>
    <property type="match status" value="1"/>
</dbReference>
<feature type="region of interest" description="Disordered" evidence="3">
    <location>
        <begin position="963"/>
        <end position="1112"/>
    </location>
</feature>
<keyword evidence="2" id="KW-0175">Coiled coil</keyword>
<feature type="domain" description="WWE" evidence="4">
    <location>
        <begin position="237"/>
        <end position="321"/>
    </location>
</feature>
<feature type="domain" description="DDHD" evidence="5">
    <location>
        <begin position="750"/>
        <end position="960"/>
    </location>
</feature>
<keyword evidence="6" id="KW-1185">Reference proteome</keyword>